<dbReference type="SUPFAM" id="SSF103473">
    <property type="entry name" value="MFS general substrate transporter"/>
    <property type="match status" value="1"/>
</dbReference>
<evidence type="ECO:0000313" key="8">
    <source>
        <dbReference type="Proteomes" id="UP000265100"/>
    </source>
</evidence>
<name>A0A3P8QI88_ASTCA</name>
<feature type="transmembrane region" description="Helical" evidence="5">
    <location>
        <begin position="253"/>
        <end position="272"/>
    </location>
</feature>
<dbReference type="InterPro" id="IPR005828">
    <property type="entry name" value="MFS_sugar_transport-like"/>
</dbReference>
<feature type="domain" description="Major facilitator superfamily (MFS) profile" evidence="6">
    <location>
        <begin position="86"/>
        <end position="492"/>
    </location>
</feature>
<dbReference type="PANTHER" id="PTHR24064">
    <property type="entry name" value="SOLUTE CARRIER FAMILY 22 MEMBER"/>
    <property type="match status" value="1"/>
</dbReference>
<dbReference type="Ensembl" id="ENSACLT00000029817.2">
    <property type="protein sequence ID" value="ENSACLP00000029138.2"/>
    <property type="gene ID" value="ENSACLG00000019568.2"/>
</dbReference>
<dbReference type="PROSITE" id="PS00216">
    <property type="entry name" value="SUGAR_TRANSPORT_1"/>
    <property type="match status" value="1"/>
</dbReference>
<feature type="transmembrane region" description="Helical" evidence="5">
    <location>
        <begin position="21"/>
        <end position="44"/>
    </location>
</feature>
<reference evidence="7" key="4">
    <citation type="submission" date="2025-09" db="UniProtKB">
        <authorList>
            <consortium name="Ensembl"/>
        </authorList>
    </citation>
    <scope>IDENTIFICATION</scope>
</reference>
<evidence type="ECO:0000259" key="6">
    <source>
        <dbReference type="PROSITE" id="PS50850"/>
    </source>
</evidence>
<dbReference type="InterPro" id="IPR005829">
    <property type="entry name" value="Sugar_transporter_CS"/>
</dbReference>
<dbReference type="InterPro" id="IPR036259">
    <property type="entry name" value="MFS_trans_sf"/>
</dbReference>
<evidence type="ECO:0000256" key="4">
    <source>
        <dbReference type="ARBA" id="ARBA00023136"/>
    </source>
</evidence>
<dbReference type="Gene3D" id="1.20.1250.20">
    <property type="entry name" value="MFS general substrate transporter like domains"/>
    <property type="match status" value="1"/>
</dbReference>
<accession>A0A3P8QI88</accession>
<reference evidence="8" key="2">
    <citation type="submission" date="2023-03" db="EMBL/GenBank/DDBJ databases">
        <authorList>
            <consortium name="Wellcome Sanger Institute Data Sharing"/>
        </authorList>
    </citation>
    <scope>NUCLEOTIDE SEQUENCE [LARGE SCALE GENOMIC DNA]</scope>
</reference>
<organism evidence="7 8">
    <name type="scientific">Astatotilapia calliptera</name>
    <name type="common">Eastern happy</name>
    <name type="synonym">Chromis callipterus</name>
    <dbReference type="NCBI Taxonomy" id="8154"/>
    <lineage>
        <taxon>Eukaryota</taxon>
        <taxon>Metazoa</taxon>
        <taxon>Chordata</taxon>
        <taxon>Craniata</taxon>
        <taxon>Vertebrata</taxon>
        <taxon>Euteleostomi</taxon>
        <taxon>Actinopterygii</taxon>
        <taxon>Neopterygii</taxon>
        <taxon>Teleostei</taxon>
        <taxon>Neoteleostei</taxon>
        <taxon>Acanthomorphata</taxon>
        <taxon>Ovalentaria</taxon>
        <taxon>Cichlomorphae</taxon>
        <taxon>Cichliformes</taxon>
        <taxon>Cichlidae</taxon>
        <taxon>African cichlids</taxon>
        <taxon>Pseudocrenilabrinae</taxon>
        <taxon>Haplochromini</taxon>
        <taxon>Astatotilapia</taxon>
    </lineage>
</organism>
<evidence type="ECO:0000256" key="2">
    <source>
        <dbReference type="ARBA" id="ARBA00022692"/>
    </source>
</evidence>
<feature type="transmembrane region" description="Helical" evidence="5">
    <location>
        <begin position="171"/>
        <end position="193"/>
    </location>
</feature>
<evidence type="ECO:0000256" key="3">
    <source>
        <dbReference type="ARBA" id="ARBA00022989"/>
    </source>
</evidence>
<feature type="transmembrane region" description="Helical" evidence="5">
    <location>
        <begin position="441"/>
        <end position="462"/>
    </location>
</feature>
<proteinExistence type="predicted"/>
<dbReference type="Proteomes" id="UP000265100">
    <property type="component" value="Chromosome 6"/>
</dbReference>
<feature type="transmembrane region" description="Helical" evidence="5">
    <location>
        <begin position="140"/>
        <end position="159"/>
    </location>
</feature>
<protein>
    <recommendedName>
        <fullName evidence="6">Major facilitator superfamily (MFS) profile domain-containing protein</fullName>
    </recommendedName>
</protein>
<dbReference type="PROSITE" id="PS50850">
    <property type="entry name" value="MFS"/>
    <property type="match status" value="1"/>
</dbReference>
<evidence type="ECO:0000313" key="7">
    <source>
        <dbReference type="Ensembl" id="ENSACLP00000029138.2"/>
    </source>
</evidence>
<feature type="transmembrane region" description="Helical" evidence="5">
    <location>
        <begin position="384"/>
        <end position="404"/>
    </location>
</feature>
<dbReference type="AlphaFoldDB" id="A0A3P8QI88"/>
<feature type="transmembrane region" description="Helical" evidence="5">
    <location>
        <begin position="199"/>
        <end position="218"/>
    </location>
</feature>
<dbReference type="GeneTree" id="ENSGT00940000154922"/>
<sequence length="516" mass="58323">MRFDNVLAEINGFGRFQLRTFLLLIIPRLTLPFNFLLNNFITFIPSHHCDIRSQNNGGVFRNLSLEERLNVNIPFEQDGSLSSCQMFAEPQYQLLSNSSNLTYIPTMPCQNGWIYDTTIFRSTLATEWDLVCDKKKMNRATATIFFVGVMLGSGIFGFLSDRFGRKKTLLLSYMASFIFGIATALSYNFLMFATMRFCTGLGLSGISISSFVLCLEWVEIRHRTTVAVLMSLDWSVGCVILPGVAYLINDWRFLTAAVISPLFPAMLCWWWLPESARWLMSNGKTDDAHFYLSRCATVNGREDVLSTVILVEDENRKYSYLDLVKTPKMRRRALLSVAFAYYGISLNISGFGVNIYLTQFIYGVIEIPAKGFVFFTVDKIGRRWNQAGMLILTGLLIFIFNLLINSVKTVGALGKMFSEGSFTIVFLYTTELYPTVMRQNGLGYCSFMARVGVAVSPLIMLLEDVWVNLPSFVFSLVALGSGLSASLLPETYNVRLPETIEDVEQTTYCKTISLRL</sequence>
<feature type="transmembrane region" description="Helical" evidence="5">
    <location>
        <begin position="468"/>
        <end position="488"/>
    </location>
</feature>
<keyword evidence="8" id="KW-1185">Reference proteome</keyword>
<dbReference type="GO" id="GO:0016020">
    <property type="term" value="C:membrane"/>
    <property type="evidence" value="ECO:0007669"/>
    <property type="project" value="UniProtKB-SubCell"/>
</dbReference>
<feature type="transmembrane region" description="Helical" evidence="5">
    <location>
        <begin position="333"/>
        <end position="353"/>
    </location>
</feature>
<dbReference type="InterPro" id="IPR020846">
    <property type="entry name" value="MFS_dom"/>
</dbReference>
<dbReference type="Pfam" id="PF00083">
    <property type="entry name" value="Sugar_tr"/>
    <property type="match status" value="1"/>
</dbReference>
<keyword evidence="2 5" id="KW-0812">Transmembrane</keyword>
<evidence type="ECO:0000256" key="1">
    <source>
        <dbReference type="ARBA" id="ARBA00004141"/>
    </source>
</evidence>
<evidence type="ECO:0000256" key="5">
    <source>
        <dbReference type="SAM" id="Phobius"/>
    </source>
</evidence>
<reference evidence="7" key="3">
    <citation type="submission" date="2025-08" db="UniProtKB">
        <authorList>
            <consortium name="Ensembl"/>
        </authorList>
    </citation>
    <scope>IDENTIFICATION</scope>
</reference>
<dbReference type="GO" id="GO:0022857">
    <property type="term" value="F:transmembrane transporter activity"/>
    <property type="evidence" value="ECO:0007669"/>
    <property type="project" value="InterPro"/>
</dbReference>
<reference evidence="7 8" key="1">
    <citation type="submission" date="2018-05" db="EMBL/GenBank/DDBJ databases">
        <authorList>
            <person name="Datahose"/>
        </authorList>
    </citation>
    <scope>NUCLEOTIDE SEQUENCE</scope>
</reference>
<comment type="subcellular location">
    <subcellularLocation>
        <location evidence="1">Membrane</location>
        <topology evidence="1">Multi-pass membrane protein</topology>
    </subcellularLocation>
</comment>
<feature type="transmembrane region" description="Helical" evidence="5">
    <location>
        <begin position="225"/>
        <end position="247"/>
    </location>
</feature>
<keyword evidence="4 5" id="KW-0472">Membrane</keyword>
<keyword evidence="3 5" id="KW-1133">Transmembrane helix</keyword>